<reference evidence="2" key="1">
    <citation type="submission" date="2019-06" db="EMBL/GenBank/DDBJ databases">
        <authorList>
            <person name="Zheng W."/>
        </authorList>
    </citation>
    <scope>NUCLEOTIDE SEQUENCE</scope>
    <source>
        <strain evidence="2">QDHG01</strain>
    </source>
</reference>
<keyword evidence="1" id="KW-0812">Transmembrane</keyword>
<accession>A0A8J8NQH4</accession>
<keyword evidence="1" id="KW-1133">Transmembrane helix</keyword>
<keyword evidence="1" id="KW-0472">Membrane</keyword>
<protein>
    <submittedName>
        <fullName evidence="2">Uncharacterized protein</fullName>
    </submittedName>
</protein>
<evidence type="ECO:0000256" key="1">
    <source>
        <dbReference type="SAM" id="Phobius"/>
    </source>
</evidence>
<organism evidence="2 3">
    <name type="scientific">Halteria grandinella</name>
    <dbReference type="NCBI Taxonomy" id="5974"/>
    <lineage>
        <taxon>Eukaryota</taxon>
        <taxon>Sar</taxon>
        <taxon>Alveolata</taxon>
        <taxon>Ciliophora</taxon>
        <taxon>Intramacronucleata</taxon>
        <taxon>Spirotrichea</taxon>
        <taxon>Stichotrichia</taxon>
        <taxon>Sporadotrichida</taxon>
        <taxon>Halteriidae</taxon>
        <taxon>Halteria</taxon>
    </lineage>
</organism>
<name>A0A8J8NQH4_HALGN</name>
<proteinExistence type="predicted"/>
<dbReference type="OrthoDB" id="326648at2759"/>
<dbReference type="Proteomes" id="UP000785679">
    <property type="component" value="Unassembled WGS sequence"/>
</dbReference>
<sequence length="487" mass="56280">MYEYLGIICGVLGFFVLLGANVTLLTTSVIMIQSDAFNYGAVIQQESSDWGKGAITEITSSEEGCSEGEERVTGQFPGTRTYCTAFGVVYKKSCQEVNVKGTETPGLEAANLDTFFGTHFCIKRNANLTYHYLAQNRNISICPETFCGSTANAYCHNDTCPLNALYTDKSHFEWTSIDQELMQMQELLPDTANASNNPLVTIEFRLSRPCGRLRDSYVSRNKEIGEYYNVKQCNYYQNHSQEHELYYPSSFNLYYRPYSNWSPKCQAKYSTETIAAKSKLYSDFHQSSVLASKLLFGWIPFFFLVLLVLVRNTPCCNFFLPIILYFFSLVVIIFLGNSHRAYRDMDMDMHNWIVEQGDCSEKGLLQASFAQFVTDVKYYAAIFYTQLIIFYIMFGIKLLGLLGLGMLLLYWCIKGICEALREFIDEWRERRNYRPRTQRDQVDAKPVREQGKQWDKVMRYQHESRDLVQYQEKGEEDVMIEVQDIVI</sequence>
<feature type="transmembrane region" description="Helical" evidence="1">
    <location>
        <begin position="387"/>
        <end position="411"/>
    </location>
</feature>
<feature type="transmembrane region" description="Helical" evidence="1">
    <location>
        <begin position="12"/>
        <end position="32"/>
    </location>
</feature>
<feature type="transmembrane region" description="Helical" evidence="1">
    <location>
        <begin position="318"/>
        <end position="337"/>
    </location>
</feature>
<dbReference type="AlphaFoldDB" id="A0A8J8NQH4"/>
<evidence type="ECO:0000313" key="3">
    <source>
        <dbReference type="Proteomes" id="UP000785679"/>
    </source>
</evidence>
<dbReference type="EMBL" id="RRYP01008582">
    <property type="protein sequence ID" value="TNV79681.1"/>
    <property type="molecule type" value="Genomic_DNA"/>
</dbReference>
<keyword evidence="3" id="KW-1185">Reference proteome</keyword>
<evidence type="ECO:0000313" key="2">
    <source>
        <dbReference type="EMBL" id="TNV79681.1"/>
    </source>
</evidence>
<feature type="transmembrane region" description="Helical" evidence="1">
    <location>
        <begin position="294"/>
        <end position="312"/>
    </location>
</feature>
<comment type="caution">
    <text evidence="2">The sequence shown here is derived from an EMBL/GenBank/DDBJ whole genome shotgun (WGS) entry which is preliminary data.</text>
</comment>
<gene>
    <name evidence="2" type="ORF">FGO68_gene14895</name>
</gene>